<comment type="caution">
    <text evidence="3">The sequence shown here is derived from an EMBL/GenBank/DDBJ whole genome shotgun (WGS) entry which is preliminary data.</text>
</comment>
<name>A0A4R6WLY5_9SPHI</name>
<dbReference type="SUPFAM" id="SSF52833">
    <property type="entry name" value="Thioredoxin-like"/>
    <property type="match status" value="1"/>
</dbReference>
<dbReference type="InterPro" id="IPR050553">
    <property type="entry name" value="Thioredoxin_ResA/DsbE_sf"/>
</dbReference>
<dbReference type="InterPro" id="IPR013766">
    <property type="entry name" value="Thioredoxin_domain"/>
</dbReference>
<sequence length="435" mass="49837">MKYLITIYFLLMVWVGKGQEILVNVDVGDAIPPTALMGIQNHPTGKLDLVKASQEKLIILDFWATWCGACLAGMPKLDTLMREFNKELEVILVTKEVQGYVDQVFRKRRELEAYIPQLPIYYGDTVLNRLFLHNTIPTYVWLKNGKVIGITEEVTKKAVELAIEGREIGLRMKVEKSYEKLDKTKETLLQFLYKHSAPSSEVFRTYSFWTGYIDRLGPTGGFWHQLSIEGEVVRFTGTNFAMENLYRTAFGRASTYINDAAVEITSKSPFFVSRDLSGMEYEDWLVKYGLNYEVVVEPGKDIFEKMQSDVIQAFPEIHARIVPTLDTCLVLEIFNNNPDKKWKVEDGGFAQVDVNGSQTLEAEMISLMIKFEHMIFYRSKYPIVDNTGYLGKVNLVLNGRLQSVSDVNRELEPYGLRLTKKTATYQKLLLEDSPM</sequence>
<feature type="domain" description="Thioredoxin" evidence="2">
    <location>
        <begin position="25"/>
        <end position="164"/>
    </location>
</feature>
<evidence type="ECO:0000256" key="1">
    <source>
        <dbReference type="ARBA" id="ARBA00023284"/>
    </source>
</evidence>
<gene>
    <name evidence="3" type="ORF">CLV99_0523</name>
</gene>
<dbReference type="PROSITE" id="PS00194">
    <property type="entry name" value="THIOREDOXIN_1"/>
    <property type="match status" value="1"/>
</dbReference>
<dbReference type="OrthoDB" id="793244at2"/>
<keyword evidence="3" id="KW-0413">Isomerase</keyword>
<proteinExistence type="predicted"/>
<accession>A0A4R6WLY5</accession>
<dbReference type="PROSITE" id="PS51352">
    <property type="entry name" value="THIOREDOXIN_2"/>
    <property type="match status" value="1"/>
</dbReference>
<keyword evidence="4" id="KW-1185">Reference proteome</keyword>
<evidence type="ECO:0000313" key="4">
    <source>
        <dbReference type="Proteomes" id="UP000295292"/>
    </source>
</evidence>
<dbReference type="InterPro" id="IPR017937">
    <property type="entry name" value="Thioredoxin_CS"/>
</dbReference>
<dbReference type="PANTHER" id="PTHR42852">
    <property type="entry name" value="THIOL:DISULFIDE INTERCHANGE PROTEIN DSBE"/>
    <property type="match status" value="1"/>
</dbReference>
<dbReference type="GO" id="GO:0016853">
    <property type="term" value="F:isomerase activity"/>
    <property type="evidence" value="ECO:0007669"/>
    <property type="project" value="UniProtKB-KW"/>
</dbReference>
<reference evidence="3 4" key="1">
    <citation type="submission" date="2019-03" db="EMBL/GenBank/DDBJ databases">
        <title>Genomic Encyclopedia of Archaeal and Bacterial Type Strains, Phase II (KMG-II): from individual species to whole genera.</title>
        <authorList>
            <person name="Goeker M."/>
        </authorList>
    </citation>
    <scope>NUCLEOTIDE SEQUENCE [LARGE SCALE GENOMIC DNA]</scope>
    <source>
        <strain evidence="3 4">DSM 28353</strain>
    </source>
</reference>
<dbReference type="RefSeq" id="WP_133582906.1">
    <property type="nucleotide sequence ID" value="NZ_SNYV01000011.1"/>
</dbReference>
<dbReference type="CDD" id="cd02966">
    <property type="entry name" value="TlpA_like_family"/>
    <property type="match status" value="1"/>
</dbReference>
<dbReference type="AlphaFoldDB" id="A0A4R6WLY5"/>
<organism evidence="3 4">
    <name type="scientific">Sphingobacterium yanglingense</name>
    <dbReference type="NCBI Taxonomy" id="1437280"/>
    <lineage>
        <taxon>Bacteria</taxon>
        <taxon>Pseudomonadati</taxon>
        <taxon>Bacteroidota</taxon>
        <taxon>Sphingobacteriia</taxon>
        <taxon>Sphingobacteriales</taxon>
        <taxon>Sphingobacteriaceae</taxon>
        <taxon>Sphingobacterium</taxon>
    </lineage>
</organism>
<protein>
    <submittedName>
        <fullName evidence="3">Thiol-disulfide isomerase/thioredoxin</fullName>
    </submittedName>
</protein>
<evidence type="ECO:0000313" key="3">
    <source>
        <dbReference type="EMBL" id="TDQ79091.1"/>
    </source>
</evidence>
<keyword evidence="1" id="KW-0676">Redox-active center</keyword>
<dbReference type="EMBL" id="SNYV01000011">
    <property type="protein sequence ID" value="TDQ79091.1"/>
    <property type="molecule type" value="Genomic_DNA"/>
</dbReference>
<dbReference type="InterPro" id="IPR036249">
    <property type="entry name" value="Thioredoxin-like_sf"/>
</dbReference>
<dbReference type="PANTHER" id="PTHR42852:SF13">
    <property type="entry name" value="PROTEIN DIPZ"/>
    <property type="match status" value="1"/>
</dbReference>
<dbReference type="Gene3D" id="3.40.30.10">
    <property type="entry name" value="Glutaredoxin"/>
    <property type="match status" value="1"/>
</dbReference>
<dbReference type="Pfam" id="PF00085">
    <property type="entry name" value="Thioredoxin"/>
    <property type="match status" value="1"/>
</dbReference>
<dbReference type="Proteomes" id="UP000295292">
    <property type="component" value="Unassembled WGS sequence"/>
</dbReference>
<evidence type="ECO:0000259" key="2">
    <source>
        <dbReference type="PROSITE" id="PS51352"/>
    </source>
</evidence>